<protein>
    <recommendedName>
        <fullName evidence="3">Reverse transcriptase zinc-binding domain-containing protein</fullName>
    </recommendedName>
</protein>
<evidence type="ECO:0000313" key="2">
    <source>
        <dbReference type="Proteomes" id="UP000026915"/>
    </source>
</evidence>
<dbReference type="HOGENOM" id="CLU_1716527_0_0_1"/>
<accession>A0A061FSX9</accession>
<gene>
    <name evidence="1" type="ORF">TCM_045161</name>
</gene>
<dbReference type="Proteomes" id="UP000026915">
    <property type="component" value="Chromosome 10"/>
</dbReference>
<sequence length="153" mass="18408">MDVEVFGRVEENIESFEKEFGVLDEIGNTRDLEQKESDQKKCLMGELWVAQRNKESMWKQKLRKKWVKERDKNKKFFQINLSLANSGRVCMWELAMKRFPDRMLNLIGERGYRWLLGNGEKIGFLHDRWLENKPFKTIYIRLYTLARRKDATA</sequence>
<dbReference type="AlphaFoldDB" id="A0A061FSX9"/>
<evidence type="ECO:0008006" key="3">
    <source>
        <dbReference type="Google" id="ProtNLM"/>
    </source>
</evidence>
<keyword evidence="2" id="KW-1185">Reference proteome</keyword>
<name>A0A061FSX9_THECC</name>
<dbReference type="EMBL" id="CM001888">
    <property type="protein sequence ID" value="EOY19817.1"/>
    <property type="molecule type" value="Genomic_DNA"/>
</dbReference>
<reference evidence="1 2" key="1">
    <citation type="journal article" date="2013" name="Genome Biol.">
        <title>The genome sequence of the most widely cultivated cacao type and its use to identify candidate genes regulating pod color.</title>
        <authorList>
            <person name="Motamayor J.C."/>
            <person name="Mockaitis K."/>
            <person name="Schmutz J."/>
            <person name="Haiminen N."/>
            <person name="Iii D.L."/>
            <person name="Cornejo O."/>
            <person name="Findley S.D."/>
            <person name="Zheng P."/>
            <person name="Utro F."/>
            <person name="Royaert S."/>
            <person name="Saski C."/>
            <person name="Jenkins J."/>
            <person name="Podicheti R."/>
            <person name="Zhao M."/>
            <person name="Scheffler B.E."/>
            <person name="Stack J.C."/>
            <person name="Feltus F.A."/>
            <person name="Mustiga G.M."/>
            <person name="Amores F."/>
            <person name="Phillips W."/>
            <person name="Marelli J.P."/>
            <person name="May G.D."/>
            <person name="Shapiro H."/>
            <person name="Ma J."/>
            <person name="Bustamante C.D."/>
            <person name="Schnell R.J."/>
            <person name="Main D."/>
            <person name="Gilbert D."/>
            <person name="Parida L."/>
            <person name="Kuhn D.N."/>
        </authorList>
    </citation>
    <scope>NUCLEOTIDE SEQUENCE [LARGE SCALE GENOMIC DNA]</scope>
    <source>
        <strain evidence="2">cv. Matina 1-6</strain>
    </source>
</reference>
<proteinExistence type="predicted"/>
<evidence type="ECO:0000313" key="1">
    <source>
        <dbReference type="EMBL" id="EOY19817.1"/>
    </source>
</evidence>
<organism evidence="1 2">
    <name type="scientific">Theobroma cacao</name>
    <name type="common">Cacao</name>
    <name type="synonym">Cocoa</name>
    <dbReference type="NCBI Taxonomy" id="3641"/>
    <lineage>
        <taxon>Eukaryota</taxon>
        <taxon>Viridiplantae</taxon>
        <taxon>Streptophyta</taxon>
        <taxon>Embryophyta</taxon>
        <taxon>Tracheophyta</taxon>
        <taxon>Spermatophyta</taxon>
        <taxon>Magnoliopsida</taxon>
        <taxon>eudicotyledons</taxon>
        <taxon>Gunneridae</taxon>
        <taxon>Pentapetalae</taxon>
        <taxon>rosids</taxon>
        <taxon>malvids</taxon>
        <taxon>Malvales</taxon>
        <taxon>Malvaceae</taxon>
        <taxon>Byttnerioideae</taxon>
        <taxon>Theobroma</taxon>
    </lineage>
</organism>
<dbReference type="Gramene" id="EOY19817">
    <property type="protein sequence ID" value="EOY19817"/>
    <property type="gene ID" value="TCM_045161"/>
</dbReference>
<dbReference type="InParanoid" id="A0A061FSX9"/>